<organism evidence="4 5">
    <name type="scientific">Marinitenerispora sediminis</name>
    <dbReference type="NCBI Taxonomy" id="1931232"/>
    <lineage>
        <taxon>Bacteria</taxon>
        <taxon>Bacillati</taxon>
        <taxon>Actinomycetota</taxon>
        <taxon>Actinomycetes</taxon>
        <taxon>Streptosporangiales</taxon>
        <taxon>Nocardiopsidaceae</taxon>
        <taxon>Marinitenerispora</taxon>
    </lineage>
</organism>
<dbReference type="Proteomes" id="UP000253318">
    <property type="component" value="Unassembled WGS sequence"/>
</dbReference>
<sequence>MDAVTNVPVPVNEPVLTYAPGSPERAELADRLDALAKEPAELAMTIGGERRMAGGDRIDVVQPHRHTAVLGHTANATHEDARAAVAAAKAAAPGWREMAFDDRAAVF</sequence>
<feature type="non-terminal residue" evidence="4">
    <location>
        <position position="107"/>
    </location>
</feature>
<evidence type="ECO:0000313" key="5">
    <source>
        <dbReference type="Proteomes" id="UP000253318"/>
    </source>
</evidence>
<proteinExistence type="predicted"/>
<comment type="caution">
    <text evidence="4">The sequence shown here is derived from an EMBL/GenBank/DDBJ whole genome shotgun (WGS) entry which is preliminary data.</text>
</comment>
<dbReference type="InterPro" id="IPR016162">
    <property type="entry name" value="Ald_DH_N"/>
</dbReference>
<dbReference type="InterPro" id="IPR050485">
    <property type="entry name" value="Proline_metab_enzyme"/>
</dbReference>
<protein>
    <submittedName>
        <fullName evidence="4">1-pyrroline-5-carboxylate dehydrogenase</fullName>
    </submittedName>
</protein>
<dbReference type="InterPro" id="IPR015590">
    <property type="entry name" value="Aldehyde_DH_dom"/>
</dbReference>
<dbReference type="PANTHER" id="PTHR42862:SF1">
    <property type="entry name" value="DELTA-1-PYRROLINE-5-CARBOXYLATE DEHYDROGENASE 2, ISOFORM A-RELATED"/>
    <property type="match status" value="1"/>
</dbReference>
<keyword evidence="1" id="KW-0560">Oxidoreductase</keyword>
<dbReference type="AlphaFoldDB" id="A0A368T1I1"/>
<evidence type="ECO:0000256" key="2">
    <source>
        <dbReference type="ARBA" id="ARBA00023027"/>
    </source>
</evidence>
<dbReference type="SUPFAM" id="SSF53720">
    <property type="entry name" value="ALDH-like"/>
    <property type="match status" value="1"/>
</dbReference>
<dbReference type="PANTHER" id="PTHR42862">
    <property type="entry name" value="DELTA-1-PYRROLINE-5-CARBOXYLATE DEHYDROGENASE 1, ISOFORM A-RELATED"/>
    <property type="match status" value="1"/>
</dbReference>
<dbReference type="GO" id="GO:0010133">
    <property type="term" value="P:L-proline catabolic process to L-glutamate"/>
    <property type="evidence" value="ECO:0007669"/>
    <property type="project" value="TreeGrafter"/>
</dbReference>
<dbReference type="RefSeq" id="WP_114400016.1">
    <property type="nucleotide sequence ID" value="NZ_QEIM01000173.1"/>
</dbReference>
<gene>
    <name evidence="4" type="ORF">DEF24_19615</name>
</gene>
<evidence type="ECO:0000313" key="4">
    <source>
        <dbReference type="EMBL" id="RCV54176.1"/>
    </source>
</evidence>
<dbReference type="GO" id="GO:0003842">
    <property type="term" value="F:L-glutamate gamma-semialdehyde dehydrogenase activity"/>
    <property type="evidence" value="ECO:0007669"/>
    <property type="project" value="TreeGrafter"/>
</dbReference>
<dbReference type="Pfam" id="PF00171">
    <property type="entry name" value="Aldedh"/>
    <property type="match status" value="1"/>
</dbReference>
<keyword evidence="5" id="KW-1185">Reference proteome</keyword>
<feature type="domain" description="Aldehyde dehydrogenase" evidence="3">
    <location>
        <begin position="56"/>
        <end position="106"/>
    </location>
</feature>
<dbReference type="EMBL" id="QEIN01000173">
    <property type="protein sequence ID" value="RCV54176.1"/>
    <property type="molecule type" value="Genomic_DNA"/>
</dbReference>
<accession>A0A368T1I1</accession>
<dbReference type="Gene3D" id="3.40.605.10">
    <property type="entry name" value="Aldehyde Dehydrogenase, Chain A, domain 1"/>
    <property type="match status" value="1"/>
</dbReference>
<evidence type="ECO:0000259" key="3">
    <source>
        <dbReference type="Pfam" id="PF00171"/>
    </source>
</evidence>
<dbReference type="GO" id="GO:0009898">
    <property type="term" value="C:cytoplasmic side of plasma membrane"/>
    <property type="evidence" value="ECO:0007669"/>
    <property type="project" value="TreeGrafter"/>
</dbReference>
<name>A0A368T1I1_9ACTN</name>
<reference evidence="4 5" key="1">
    <citation type="submission" date="2018-04" db="EMBL/GenBank/DDBJ databases">
        <title>Novel actinobacteria from marine sediment.</title>
        <authorList>
            <person name="Ng Z.Y."/>
            <person name="Tan G.Y.A."/>
        </authorList>
    </citation>
    <scope>NUCLEOTIDE SEQUENCE [LARGE SCALE GENOMIC DNA]</scope>
    <source>
        <strain evidence="4 5">TPS81</strain>
    </source>
</reference>
<evidence type="ECO:0000256" key="1">
    <source>
        <dbReference type="ARBA" id="ARBA00023002"/>
    </source>
</evidence>
<keyword evidence="2" id="KW-0520">NAD</keyword>
<dbReference type="InterPro" id="IPR016161">
    <property type="entry name" value="Ald_DH/histidinol_DH"/>
</dbReference>